<dbReference type="Proteomes" id="UP000254060">
    <property type="component" value="Unassembled WGS sequence"/>
</dbReference>
<comment type="similarity">
    <text evidence="1">Belongs to the FlgD family.</text>
</comment>
<dbReference type="GO" id="GO:0044781">
    <property type="term" value="P:bacterial-type flagellum organization"/>
    <property type="evidence" value="ECO:0007669"/>
    <property type="project" value="UniProtKB-KW"/>
</dbReference>
<dbReference type="AlphaFoldDB" id="A0A377FUH1"/>
<organism evidence="3 4">
    <name type="scientific">Exiguobacterium aurantiacum</name>
    <dbReference type="NCBI Taxonomy" id="33987"/>
    <lineage>
        <taxon>Bacteria</taxon>
        <taxon>Bacillati</taxon>
        <taxon>Bacillota</taxon>
        <taxon>Bacilli</taxon>
        <taxon>Bacillales</taxon>
        <taxon>Bacillales Family XII. Incertae Sedis</taxon>
        <taxon>Exiguobacterium</taxon>
    </lineage>
</organism>
<evidence type="ECO:0000313" key="4">
    <source>
        <dbReference type="Proteomes" id="UP000254060"/>
    </source>
</evidence>
<proteinExistence type="inferred from homology"/>
<evidence type="ECO:0000313" key="3">
    <source>
        <dbReference type="EMBL" id="STO08461.1"/>
    </source>
</evidence>
<dbReference type="STRING" id="1397694.GCA_000702585_02328"/>
<sequence length="144" mass="16087">MTTIQPKTNDFSLPDQSAPKATNQYDKNMFLKLLLAQLANQDPMSPMEDREFIAQMAQFSSLEQMQTISKQLDSVLVDRHMSSISEFSNMIGKTIDYKTETATETIRGSARVISISRTDEAGYMADLEDGTSVSVYDITSIKQA</sequence>
<dbReference type="OrthoDB" id="280334at2"/>
<dbReference type="EMBL" id="UGGP01000001">
    <property type="protein sequence ID" value="STO08461.1"/>
    <property type="molecule type" value="Genomic_DNA"/>
</dbReference>
<evidence type="ECO:0000256" key="2">
    <source>
        <dbReference type="ARBA" id="ARBA00022795"/>
    </source>
</evidence>
<dbReference type="RefSeq" id="WP_024370108.1">
    <property type="nucleotide sequence ID" value="NZ_UGGP01000001.1"/>
</dbReference>
<gene>
    <name evidence="3" type="primary">flgD</name>
    <name evidence="3" type="ORF">NCTC13163_01832</name>
</gene>
<protein>
    <submittedName>
        <fullName evidence="3">Basal-body rod modification protein flgD</fullName>
    </submittedName>
</protein>
<evidence type="ECO:0000256" key="1">
    <source>
        <dbReference type="ARBA" id="ARBA00010577"/>
    </source>
</evidence>
<dbReference type="InterPro" id="IPR005648">
    <property type="entry name" value="FlgD"/>
</dbReference>
<name>A0A377FUH1_9BACL</name>
<accession>A0A377FUH1</accession>
<dbReference type="Pfam" id="PF03963">
    <property type="entry name" value="FlgD"/>
    <property type="match status" value="1"/>
</dbReference>
<keyword evidence="2" id="KW-1005">Bacterial flagellum biogenesis</keyword>
<reference evidence="3 4" key="1">
    <citation type="submission" date="2018-06" db="EMBL/GenBank/DDBJ databases">
        <authorList>
            <consortium name="Pathogen Informatics"/>
            <person name="Doyle S."/>
        </authorList>
    </citation>
    <scope>NUCLEOTIDE SEQUENCE [LARGE SCALE GENOMIC DNA]</scope>
    <source>
        <strain evidence="3 4">NCTC13163</strain>
    </source>
</reference>